<dbReference type="Proteomes" id="UP000251942">
    <property type="component" value="Unassembled WGS sequence"/>
</dbReference>
<dbReference type="EMBL" id="LNYB01000016">
    <property type="protein sequence ID" value="KTD03174.1"/>
    <property type="molecule type" value="Genomic_DNA"/>
</dbReference>
<proteinExistence type="predicted"/>
<reference evidence="1 3" key="1">
    <citation type="submission" date="2015-11" db="EMBL/GenBank/DDBJ databases">
        <title>Genomic analysis of 38 Legionella species identifies large and diverse effector repertoires.</title>
        <authorList>
            <person name="Burstein D."/>
            <person name="Amaro F."/>
            <person name="Zusman T."/>
            <person name="Lifshitz Z."/>
            <person name="Cohen O."/>
            <person name="Gilbert J.A."/>
            <person name="Pupko T."/>
            <person name="Shuman H.A."/>
            <person name="Segal G."/>
        </authorList>
    </citation>
    <scope>NUCLEOTIDE SEQUENCE [LARGE SCALE GENOMIC DNA]</scope>
    <source>
        <strain evidence="1 3">WO-44C</strain>
    </source>
</reference>
<protein>
    <submittedName>
        <fullName evidence="1">Uncharacterized protein</fullName>
    </submittedName>
</protein>
<gene>
    <name evidence="1" type="ORF">Lfee_0530</name>
    <name evidence="2" type="ORF">NCTC12022_00497</name>
</gene>
<accession>A0A0W0U607</accession>
<dbReference type="OrthoDB" id="5634669at2"/>
<evidence type="ECO:0000313" key="4">
    <source>
        <dbReference type="Proteomes" id="UP000251942"/>
    </source>
</evidence>
<evidence type="ECO:0000313" key="1">
    <source>
        <dbReference type="EMBL" id="KTD03174.1"/>
    </source>
</evidence>
<dbReference type="PATRIC" id="fig|453.4.peg.576"/>
<dbReference type="Proteomes" id="UP000054698">
    <property type="component" value="Unassembled WGS sequence"/>
</dbReference>
<sequence>MFDLIQLWKNTSVESAPVPQPVTRSYALDTKPGAINFDTNTTQSSFQFKKSPNVVFVKSVKTLAPANLYDDLPAVTLTDEEETARLLVVEEQKKKNSKFYDGQQMVITGVVYDEVTNTVYMEAKRVPYSFIVALSSKKFPEQSELYKQSFFKTGVLAPLVTSNGKTVLMQRVQLGLYSVPGGFLEAQDVEKKLNFADGRNLVVETAKSEVTEEIAGIAGKKELRFDFSQPEITALSFRKTAGNPIGTVEFVAPVQAKCHSAYISEYVIPTNSAKDAREHSSNHAVIPLDSQDREALLATLLTGPAILPGAALHLPVVLSLASKENAGAMIPLPRRIPNSGSIAWPLSIFSAKPEKPLPLIDQEAEVNDTGFNLIS</sequence>
<evidence type="ECO:0000313" key="3">
    <source>
        <dbReference type="Proteomes" id="UP000054698"/>
    </source>
</evidence>
<keyword evidence="3" id="KW-1185">Reference proteome</keyword>
<name>A0A0W0U607_9GAMM</name>
<dbReference type="EMBL" id="UASS01000002">
    <property type="protein sequence ID" value="SPX59786.1"/>
    <property type="molecule type" value="Genomic_DNA"/>
</dbReference>
<dbReference type="RefSeq" id="WP_058443742.1">
    <property type="nucleotide sequence ID" value="NZ_CAAAHT010000036.1"/>
</dbReference>
<evidence type="ECO:0000313" key="2">
    <source>
        <dbReference type="EMBL" id="SPX59786.1"/>
    </source>
</evidence>
<reference evidence="2 4" key="2">
    <citation type="submission" date="2018-06" db="EMBL/GenBank/DDBJ databases">
        <authorList>
            <consortium name="Pathogen Informatics"/>
            <person name="Doyle S."/>
        </authorList>
    </citation>
    <scope>NUCLEOTIDE SEQUENCE [LARGE SCALE GENOMIC DNA]</scope>
    <source>
        <strain evidence="2 4">NCTC12022</strain>
    </source>
</reference>
<organism evidence="1 3">
    <name type="scientific">Legionella feeleii</name>
    <dbReference type="NCBI Taxonomy" id="453"/>
    <lineage>
        <taxon>Bacteria</taxon>
        <taxon>Pseudomonadati</taxon>
        <taxon>Pseudomonadota</taxon>
        <taxon>Gammaproteobacteria</taxon>
        <taxon>Legionellales</taxon>
        <taxon>Legionellaceae</taxon>
        <taxon>Legionella</taxon>
    </lineage>
</organism>
<dbReference type="AlphaFoldDB" id="A0A0W0U607"/>